<dbReference type="AlphaFoldDB" id="A0A9P1C4I5"/>
<dbReference type="EMBL" id="CAMXCT010000882">
    <property type="protein sequence ID" value="CAI3984355.1"/>
    <property type="molecule type" value="Genomic_DNA"/>
</dbReference>
<feature type="non-terminal residue" evidence="1">
    <location>
        <position position="707"/>
    </location>
</feature>
<proteinExistence type="predicted"/>
<dbReference type="EMBL" id="CAMXCT020000882">
    <property type="protein sequence ID" value="CAL1137730.1"/>
    <property type="molecule type" value="Genomic_DNA"/>
</dbReference>
<organism evidence="1">
    <name type="scientific">Cladocopium goreaui</name>
    <dbReference type="NCBI Taxonomy" id="2562237"/>
    <lineage>
        <taxon>Eukaryota</taxon>
        <taxon>Sar</taxon>
        <taxon>Alveolata</taxon>
        <taxon>Dinophyceae</taxon>
        <taxon>Suessiales</taxon>
        <taxon>Symbiodiniaceae</taxon>
        <taxon>Cladocopium</taxon>
    </lineage>
</organism>
<evidence type="ECO:0000313" key="2">
    <source>
        <dbReference type="EMBL" id="CAL1137730.1"/>
    </source>
</evidence>
<reference evidence="2" key="2">
    <citation type="submission" date="2024-04" db="EMBL/GenBank/DDBJ databases">
        <authorList>
            <person name="Chen Y."/>
            <person name="Shah S."/>
            <person name="Dougan E. K."/>
            <person name="Thang M."/>
            <person name="Chan C."/>
        </authorList>
    </citation>
    <scope>NUCLEOTIDE SEQUENCE [LARGE SCALE GENOMIC DNA]</scope>
</reference>
<sequence>FVCRSGVLARRVKHFGLWFEAMPPRKLSDPKAEPKRKRSWKGAEEAGSWSLECLSVLQGGTESVLLIDLEAEVEPASFAVAPAAAAASGGEAWGGVAVVMFCFLAAKCFCFISADITCCSAGRWRRGADVVASSAAAVAAEAALPNLSSVAVADLQAVLRMRETFPLQLRLGLAVLLVQSLLLRMIVMFCVGNVGLFAAAQAETSESREAAAAVDVLHGGTTVLASSDGTGGVGTERLTIPEAMASGVIPAAPARALATPIPEQSPLAERMASVTGSAAPLPAMPTSAGDAVTMPDAAVTAEAVAAVDVPHGGTTVLASSDGAGGVGTARLASLEAMASGVIPAAPARALATPIPEQSPLAERLAGSAVPLPAMPTSAGDAVTTPDETVTAVTLLHDCPFFPCDHCISASLFCFAHMAPTAQAEGNGVCGWASCAAAFCASWWWHWIWSIDCGDDCCRGVGYSMFFCANKRRCSSHAFCQLSFPPCRTLLTSAAHTVAAGTLHVVIHLLSAVASTLSDRFPEGDSGVSISWLDTDRRHSTHWREYLAHEAMSETGLSLPENFLHYKNERGLGMPDSVVLYTPFDVGEWVSGSNLPVQAVAEPYTELPWTAVGLAERRAILTVKQDTANHFQMILHGHSYPYRNMLESWVGSYLSRDLSQIVQKGTAGAIYARFTAPFKVEELPFWIETLRQSCLEVHLENVSDPQVL</sequence>
<evidence type="ECO:0000313" key="1">
    <source>
        <dbReference type="EMBL" id="CAI3984355.1"/>
    </source>
</evidence>
<name>A0A9P1C4I5_9DINO</name>
<protein>
    <submittedName>
        <fullName evidence="1">Uncharacterized protein</fullName>
    </submittedName>
</protein>
<gene>
    <name evidence="1" type="ORF">C1SCF055_LOCUS11897</name>
</gene>
<reference evidence="1" key="1">
    <citation type="submission" date="2022-10" db="EMBL/GenBank/DDBJ databases">
        <authorList>
            <person name="Chen Y."/>
            <person name="Dougan E. K."/>
            <person name="Chan C."/>
            <person name="Rhodes N."/>
            <person name="Thang M."/>
        </authorList>
    </citation>
    <scope>NUCLEOTIDE SEQUENCE</scope>
</reference>
<feature type="non-terminal residue" evidence="1">
    <location>
        <position position="1"/>
    </location>
</feature>
<accession>A0A9P1C4I5</accession>
<comment type="caution">
    <text evidence="1">The sequence shown here is derived from an EMBL/GenBank/DDBJ whole genome shotgun (WGS) entry which is preliminary data.</text>
</comment>